<dbReference type="HOGENOM" id="CLU_680506_0_0_1"/>
<dbReference type="SUPFAM" id="SSF51197">
    <property type="entry name" value="Clavaminate synthase-like"/>
    <property type="match status" value="1"/>
</dbReference>
<dbReference type="GO" id="GO:0043565">
    <property type="term" value="F:sequence-specific DNA binding"/>
    <property type="evidence" value="ECO:0007669"/>
    <property type="project" value="TreeGrafter"/>
</dbReference>
<evidence type="ECO:0000256" key="1">
    <source>
        <dbReference type="SAM" id="MobiDB-lite"/>
    </source>
</evidence>
<feature type="compositionally biased region" description="Polar residues" evidence="1">
    <location>
        <begin position="396"/>
        <end position="407"/>
    </location>
</feature>
<dbReference type="PANTHER" id="PTHR12480">
    <property type="entry name" value="ARGININE DEMETHYLASE AND LYSYL-HYDROXYLASE JMJD"/>
    <property type="match status" value="1"/>
</dbReference>
<evidence type="ECO:0000313" key="4">
    <source>
        <dbReference type="Proteomes" id="UP000013827"/>
    </source>
</evidence>
<dbReference type="GO" id="GO:0016706">
    <property type="term" value="F:2-oxoglutarate-dependent dioxygenase activity"/>
    <property type="evidence" value="ECO:0007669"/>
    <property type="project" value="TreeGrafter"/>
</dbReference>
<feature type="domain" description="JmjC" evidence="2">
    <location>
        <begin position="143"/>
        <end position="306"/>
    </location>
</feature>
<proteinExistence type="predicted"/>
<keyword evidence="4" id="KW-1185">Reference proteome</keyword>
<dbReference type="GeneID" id="17250299"/>
<name>A0A0D3HYR5_EMIH1</name>
<accession>A0A0D3HYR5</accession>
<dbReference type="GO" id="GO:0005634">
    <property type="term" value="C:nucleus"/>
    <property type="evidence" value="ECO:0007669"/>
    <property type="project" value="TreeGrafter"/>
</dbReference>
<feature type="region of interest" description="Disordered" evidence="1">
    <location>
        <begin position="388"/>
        <end position="407"/>
    </location>
</feature>
<dbReference type="GO" id="GO:0005737">
    <property type="term" value="C:cytoplasm"/>
    <property type="evidence" value="ECO:0007669"/>
    <property type="project" value="TreeGrafter"/>
</dbReference>
<dbReference type="InterPro" id="IPR003347">
    <property type="entry name" value="JmjC_dom"/>
</dbReference>
<dbReference type="GO" id="GO:0045905">
    <property type="term" value="P:positive regulation of translational termination"/>
    <property type="evidence" value="ECO:0007669"/>
    <property type="project" value="TreeGrafter"/>
</dbReference>
<dbReference type="PANTHER" id="PTHR12480:SF6">
    <property type="entry name" value="2-OXOGLUTARATE AND IRON-DEPENDENT OXYGENASE JMJD4"/>
    <property type="match status" value="1"/>
</dbReference>
<evidence type="ECO:0000259" key="2">
    <source>
        <dbReference type="PROSITE" id="PS51184"/>
    </source>
</evidence>
<organism evidence="3 4">
    <name type="scientific">Emiliania huxleyi (strain CCMP1516)</name>
    <dbReference type="NCBI Taxonomy" id="280463"/>
    <lineage>
        <taxon>Eukaryota</taxon>
        <taxon>Haptista</taxon>
        <taxon>Haptophyta</taxon>
        <taxon>Prymnesiophyceae</taxon>
        <taxon>Isochrysidales</taxon>
        <taxon>Noelaerhabdaceae</taxon>
        <taxon>Emiliania</taxon>
    </lineage>
</organism>
<dbReference type="EnsemblProtists" id="EOD04150">
    <property type="protein sequence ID" value="EOD04150"/>
    <property type="gene ID" value="EMIHUDRAFT_250690"/>
</dbReference>
<sequence length="407" mass="44477">MSATFLAAASRRRQDAASQAGPGPSSLPAGFLPLPVVDGATLTYERFLREYALPRQPCLITNLGPSWRAREWSAEYLLAHEGVDQTHRVHMADGPPQEAKERQHCIRATASRLLAAEPSLLCVSRRTTVGKALEAVRRAGGRPVYLSAWDYVRENSALQADFDVPRYFERTAGSGSETHVDTNLTSAWLWVAAGEKEWVCAHGGDHELLTSGSGSRAFGYKDDDDDGGAPLPDLFARDLFEAWPHARSARLYRGVQRAGDVCYNPSRCVHAVRNLGGPAGVVTSLTHNFVDASNLADVAADATRSINEELLPMARRLRRARSLKPRSFLKSLAKSLRIEREALVAALVELPQLLSDERLEEVLHGRMAAVRPAFERAARGLREALQLDADGDTPTVHASSTEQPACT</sequence>
<dbReference type="InterPro" id="IPR050910">
    <property type="entry name" value="JMJD6_ArgDemeth/LysHydrox"/>
</dbReference>
<reference evidence="3" key="2">
    <citation type="submission" date="2024-10" db="UniProtKB">
        <authorList>
            <consortium name="EnsemblProtists"/>
        </authorList>
    </citation>
    <scope>IDENTIFICATION</scope>
</reference>
<dbReference type="Proteomes" id="UP000013827">
    <property type="component" value="Unassembled WGS sequence"/>
</dbReference>
<dbReference type="PROSITE" id="PS51184">
    <property type="entry name" value="JMJC"/>
    <property type="match status" value="1"/>
</dbReference>
<dbReference type="KEGG" id="ehx:EMIHUDRAFT_250690"/>
<dbReference type="InterPro" id="IPR041667">
    <property type="entry name" value="Cupin_8"/>
</dbReference>
<dbReference type="Gene3D" id="2.60.120.650">
    <property type="entry name" value="Cupin"/>
    <property type="match status" value="1"/>
</dbReference>
<dbReference type="AlphaFoldDB" id="A0A0D3HYR5"/>
<dbReference type="Pfam" id="PF13621">
    <property type="entry name" value="Cupin_8"/>
    <property type="match status" value="1"/>
</dbReference>
<protein>
    <recommendedName>
        <fullName evidence="2">JmjC domain-containing protein</fullName>
    </recommendedName>
</protein>
<reference evidence="4" key="1">
    <citation type="journal article" date="2013" name="Nature">
        <title>Pan genome of the phytoplankton Emiliania underpins its global distribution.</title>
        <authorList>
            <person name="Read B.A."/>
            <person name="Kegel J."/>
            <person name="Klute M.J."/>
            <person name="Kuo A."/>
            <person name="Lefebvre S.C."/>
            <person name="Maumus F."/>
            <person name="Mayer C."/>
            <person name="Miller J."/>
            <person name="Monier A."/>
            <person name="Salamov A."/>
            <person name="Young J."/>
            <person name="Aguilar M."/>
            <person name="Claverie J.M."/>
            <person name="Frickenhaus S."/>
            <person name="Gonzalez K."/>
            <person name="Herman E.K."/>
            <person name="Lin Y.C."/>
            <person name="Napier J."/>
            <person name="Ogata H."/>
            <person name="Sarno A.F."/>
            <person name="Shmutz J."/>
            <person name="Schroeder D."/>
            <person name="de Vargas C."/>
            <person name="Verret F."/>
            <person name="von Dassow P."/>
            <person name="Valentin K."/>
            <person name="Van de Peer Y."/>
            <person name="Wheeler G."/>
            <person name="Dacks J.B."/>
            <person name="Delwiche C.F."/>
            <person name="Dyhrman S.T."/>
            <person name="Glockner G."/>
            <person name="John U."/>
            <person name="Richards T."/>
            <person name="Worden A.Z."/>
            <person name="Zhang X."/>
            <person name="Grigoriev I.V."/>
            <person name="Allen A.E."/>
            <person name="Bidle K."/>
            <person name="Borodovsky M."/>
            <person name="Bowler C."/>
            <person name="Brownlee C."/>
            <person name="Cock J.M."/>
            <person name="Elias M."/>
            <person name="Gladyshev V.N."/>
            <person name="Groth M."/>
            <person name="Guda C."/>
            <person name="Hadaegh A."/>
            <person name="Iglesias-Rodriguez M.D."/>
            <person name="Jenkins J."/>
            <person name="Jones B.M."/>
            <person name="Lawson T."/>
            <person name="Leese F."/>
            <person name="Lindquist E."/>
            <person name="Lobanov A."/>
            <person name="Lomsadze A."/>
            <person name="Malik S.B."/>
            <person name="Marsh M.E."/>
            <person name="Mackinder L."/>
            <person name="Mock T."/>
            <person name="Mueller-Roeber B."/>
            <person name="Pagarete A."/>
            <person name="Parker M."/>
            <person name="Probert I."/>
            <person name="Quesneville H."/>
            <person name="Raines C."/>
            <person name="Rensing S.A."/>
            <person name="Riano-Pachon D.M."/>
            <person name="Richier S."/>
            <person name="Rokitta S."/>
            <person name="Shiraiwa Y."/>
            <person name="Soanes D.M."/>
            <person name="van der Giezen M."/>
            <person name="Wahlund T.M."/>
            <person name="Williams B."/>
            <person name="Wilson W."/>
            <person name="Wolfe G."/>
            <person name="Wurch L.L."/>
        </authorList>
    </citation>
    <scope>NUCLEOTIDE SEQUENCE</scope>
</reference>
<dbReference type="PaxDb" id="2903-EOD04150"/>
<evidence type="ECO:0000313" key="3">
    <source>
        <dbReference type="EnsemblProtists" id="EOD04150"/>
    </source>
</evidence>
<dbReference type="RefSeq" id="XP_005756579.1">
    <property type="nucleotide sequence ID" value="XM_005756522.1"/>
</dbReference>